<dbReference type="PANTHER" id="PTHR10851">
    <property type="entry name" value="PYRIDOXINE-5-PHOSPHATE OXIDASE"/>
    <property type="match status" value="1"/>
</dbReference>
<name>A0AAV7ZW65_9EUKA</name>
<feature type="domain" description="Pyridoxamine 5'-phosphate oxidase N-terminal" evidence="8">
    <location>
        <begin position="31"/>
        <end position="144"/>
    </location>
</feature>
<reference evidence="9" key="2">
    <citation type="submission" date="2022-08" db="EMBL/GenBank/DDBJ databases">
        <title>Novel sulphate-reducing endosymbionts in the free-living metamonad Anaeramoeba.</title>
        <authorList>
            <person name="Jerlstrom-Hultqvist J."/>
            <person name="Cepicka I."/>
            <person name="Gallot-Lavallee L."/>
            <person name="Salas-Leiva D."/>
            <person name="Curtis B.A."/>
            <person name="Zahonova K."/>
            <person name="Pipaliya S."/>
            <person name="Dacks J."/>
            <person name="Roger A.J."/>
        </authorList>
    </citation>
    <scope>NUCLEOTIDE SEQUENCE</scope>
    <source>
        <strain evidence="9">Busselton2</strain>
    </source>
</reference>
<dbReference type="PIRSF" id="PIRSF000190">
    <property type="entry name" value="Pyd_amn-ph_oxd"/>
    <property type="match status" value="1"/>
</dbReference>
<dbReference type="InterPro" id="IPR011576">
    <property type="entry name" value="Pyridox_Oxase_N"/>
</dbReference>
<dbReference type="EC" id="1.4.3.5" evidence="4"/>
<dbReference type="SUPFAM" id="SSF50475">
    <property type="entry name" value="FMN-binding split barrel"/>
    <property type="match status" value="1"/>
</dbReference>
<dbReference type="PANTHER" id="PTHR10851:SF0">
    <property type="entry name" value="PYRIDOXINE-5'-PHOSPHATE OXIDASE"/>
    <property type="match status" value="1"/>
</dbReference>
<dbReference type="EMBL" id="JAOAOG010000323">
    <property type="protein sequence ID" value="KAJ6229207.1"/>
    <property type="molecule type" value="Genomic_DNA"/>
</dbReference>
<evidence type="ECO:0000313" key="10">
    <source>
        <dbReference type="EMBL" id="KAJ6229207.1"/>
    </source>
</evidence>
<dbReference type="Proteomes" id="UP001146793">
    <property type="component" value="Unassembled WGS sequence"/>
</dbReference>
<dbReference type="Gene3D" id="2.30.110.10">
    <property type="entry name" value="Electron Transport, Fmn-binding Protein, Chain A"/>
    <property type="match status" value="1"/>
</dbReference>
<evidence type="ECO:0000256" key="6">
    <source>
        <dbReference type="ARBA" id="ARBA00022643"/>
    </source>
</evidence>
<evidence type="ECO:0000313" key="9">
    <source>
        <dbReference type="EMBL" id="KAJ3446236.1"/>
    </source>
</evidence>
<comment type="cofactor">
    <cofactor evidence="1">
        <name>FMN</name>
        <dbReference type="ChEBI" id="CHEBI:58210"/>
    </cofactor>
</comment>
<evidence type="ECO:0000256" key="4">
    <source>
        <dbReference type="ARBA" id="ARBA00012801"/>
    </source>
</evidence>
<keyword evidence="5" id="KW-0285">Flavoprotein</keyword>
<dbReference type="InterPro" id="IPR012349">
    <property type="entry name" value="Split_barrel_FMN-bd"/>
</dbReference>
<keyword evidence="7" id="KW-0560">Oxidoreductase</keyword>
<evidence type="ECO:0000256" key="2">
    <source>
        <dbReference type="ARBA" id="ARBA00004738"/>
    </source>
</evidence>
<dbReference type="AlphaFoldDB" id="A0AAV7ZW65"/>
<evidence type="ECO:0000256" key="3">
    <source>
        <dbReference type="ARBA" id="ARBA00005037"/>
    </source>
</evidence>
<keyword evidence="6" id="KW-0288">FMN</keyword>
<dbReference type="EMBL" id="JANTQA010000021">
    <property type="protein sequence ID" value="KAJ3446236.1"/>
    <property type="molecule type" value="Genomic_DNA"/>
</dbReference>
<evidence type="ECO:0000313" key="12">
    <source>
        <dbReference type="Proteomes" id="UP001150062"/>
    </source>
</evidence>
<evidence type="ECO:0000313" key="11">
    <source>
        <dbReference type="Proteomes" id="UP001146793"/>
    </source>
</evidence>
<evidence type="ECO:0000256" key="1">
    <source>
        <dbReference type="ARBA" id="ARBA00001917"/>
    </source>
</evidence>
<gene>
    <name evidence="9" type="ORF">M0812_08773</name>
    <name evidence="10" type="ORF">M0813_08124</name>
</gene>
<comment type="pathway">
    <text evidence="2">Cofactor metabolism; pyridoxal 5'-phosphate salvage; pyridoxal 5'-phosphate from pyridoxamine 5'-phosphate: step 1/1.</text>
</comment>
<keyword evidence="12" id="KW-1185">Reference proteome</keyword>
<organism evidence="9 11">
    <name type="scientific">Anaeramoeba flamelloides</name>
    <dbReference type="NCBI Taxonomy" id="1746091"/>
    <lineage>
        <taxon>Eukaryota</taxon>
        <taxon>Metamonada</taxon>
        <taxon>Anaeramoebidae</taxon>
        <taxon>Anaeramoeba</taxon>
    </lineage>
</organism>
<evidence type="ECO:0000256" key="7">
    <source>
        <dbReference type="ARBA" id="ARBA00023002"/>
    </source>
</evidence>
<comment type="caution">
    <text evidence="9">The sequence shown here is derived from an EMBL/GenBank/DDBJ whole genome shotgun (WGS) entry which is preliminary data.</text>
</comment>
<sequence>MNVEKLQDPSEIIQEKLQEASEKTTPSILASVFTLATYDKESGFPDCRNMVMQKFNQAETSFTFYTVESSDKAKQLTKHPFASLCFYWKPLQIQMRAQGIVVEVSEEEIEQAWSERSRSSQLFLLASRQGEIIETPQLLRNELDRLQEENENVEIFKRPKKWKGFKLVPKSVEFWFDRDRSIKNSVPLRIRFLRRLKQLKTQKARLAFGKWERKIVWP</sequence>
<accession>A0AAV7ZW65</accession>
<comment type="pathway">
    <text evidence="3">Cofactor metabolism; pyridoxal 5'-phosphate salvage; pyridoxal 5'-phosphate from pyridoxine 5'-phosphate: step 1/1.</text>
</comment>
<evidence type="ECO:0000256" key="5">
    <source>
        <dbReference type="ARBA" id="ARBA00022630"/>
    </source>
</evidence>
<dbReference type="InterPro" id="IPR000659">
    <property type="entry name" value="Pyridox_Oxase"/>
</dbReference>
<dbReference type="Proteomes" id="UP001150062">
    <property type="component" value="Unassembled WGS sequence"/>
</dbReference>
<protein>
    <recommendedName>
        <fullName evidence="4">pyridoxal 5'-phosphate synthase</fullName>
        <ecNumber evidence="4">1.4.3.5</ecNumber>
    </recommendedName>
</protein>
<reference evidence="10" key="1">
    <citation type="submission" date="2022-08" db="EMBL/GenBank/DDBJ databases">
        <title>Novel sulfate-reducing endosymbionts in the free-living metamonad Anaeramoeba.</title>
        <authorList>
            <person name="Jerlstrom-Hultqvist J."/>
            <person name="Cepicka I."/>
            <person name="Gallot-Lavallee L."/>
            <person name="Salas-Leiva D."/>
            <person name="Curtis B.A."/>
            <person name="Zahonova K."/>
            <person name="Pipaliya S."/>
            <person name="Dacks J."/>
            <person name="Roger A.J."/>
        </authorList>
    </citation>
    <scope>NUCLEOTIDE SEQUENCE</scope>
    <source>
        <strain evidence="10">Schooner1</strain>
    </source>
</reference>
<dbReference type="GO" id="GO:0010181">
    <property type="term" value="F:FMN binding"/>
    <property type="evidence" value="ECO:0007669"/>
    <property type="project" value="InterPro"/>
</dbReference>
<dbReference type="GO" id="GO:0008615">
    <property type="term" value="P:pyridoxine biosynthetic process"/>
    <property type="evidence" value="ECO:0007669"/>
    <property type="project" value="InterPro"/>
</dbReference>
<dbReference type="GO" id="GO:0004733">
    <property type="term" value="F:pyridoxamine phosphate oxidase activity"/>
    <property type="evidence" value="ECO:0007669"/>
    <property type="project" value="UniProtKB-EC"/>
</dbReference>
<proteinExistence type="predicted"/>
<evidence type="ECO:0000259" key="8">
    <source>
        <dbReference type="Pfam" id="PF01243"/>
    </source>
</evidence>
<dbReference type="Pfam" id="PF01243">
    <property type="entry name" value="PNPOx_N"/>
    <property type="match status" value="1"/>
</dbReference>